<dbReference type="SUPFAM" id="SSF55781">
    <property type="entry name" value="GAF domain-like"/>
    <property type="match status" value="2"/>
</dbReference>
<dbReference type="PANTHER" id="PTHR43081:SF1">
    <property type="entry name" value="ADENYLATE CYCLASE, TERMINAL-DIFFERENTIATION SPECIFIC"/>
    <property type="match status" value="1"/>
</dbReference>
<dbReference type="InterPro" id="IPR050697">
    <property type="entry name" value="Adenylyl/Guanylyl_Cyclase_3/4"/>
</dbReference>
<dbReference type="CDD" id="cd07302">
    <property type="entry name" value="CHD"/>
    <property type="match status" value="1"/>
</dbReference>
<dbReference type="GO" id="GO:0003824">
    <property type="term" value="F:catalytic activity"/>
    <property type="evidence" value="ECO:0007669"/>
    <property type="project" value="UniProtKB-ARBA"/>
</dbReference>
<gene>
    <name evidence="8" type="ORF">METZ01_LOCUS134829</name>
</gene>
<dbReference type="EMBL" id="UINC01019366">
    <property type="protein sequence ID" value="SVA81975.1"/>
    <property type="molecule type" value="Genomic_DNA"/>
</dbReference>
<dbReference type="SUPFAM" id="SSF55785">
    <property type="entry name" value="PYP-like sensor domain (PAS domain)"/>
    <property type="match status" value="1"/>
</dbReference>
<dbReference type="AlphaFoldDB" id="A0A381YY93"/>
<dbReference type="PROSITE" id="PS50005">
    <property type="entry name" value="TPR"/>
    <property type="match status" value="1"/>
</dbReference>
<dbReference type="InterPro" id="IPR019734">
    <property type="entry name" value="TPR_rpt"/>
</dbReference>
<name>A0A381YY93_9ZZZZ</name>
<evidence type="ECO:0000256" key="1">
    <source>
        <dbReference type="ARBA" id="ARBA00004196"/>
    </source>
</evidence>
<dbReference type="Pfam" id="PF00211">
    <property type="entry name" value="Guanylate_cyc"/>
    <property type="match status" value="1"/>
</dbReference>
<dbReference type="SMART" id="SM00065">
    <property type="entry name" value="GAF"/>
    <property type="match status" value="2"/>
</dbReference>
<keyword evidence="4" id="KW-1133">Transmembrane helix</keyword>
<reference evidence="8" key="1">
    <citation type="submission" date="2018-05" db="EMBL/GenBank/DDBJ databases">
        <authorList>
            <person name="Lanie J.A."/>
            <person name="Ng W.-L."/>
            <person name="Kazmierczak K.M."/>
            <person name="Andrzejewski T.M."/>
            <person name="Davidsen T.M."/>
            <person name="Wayne K.J."/>
            <person name="Tettelin H."/>
            <person name="Glass J.I."/>
            <person name="Rusch D."/>
            <person name="Podicherti R."/>
            <person name="Tsui H.-C.T."/>
            <person name="Winkler M.E."/>
        </authorList>
    </citation>
    <scope>NUCLEOTIDE SEQUENCE</scope>
</reference>
<evidence type="ECO:0000256" key="5">
    <source>
        <dbReference type="ARBA" id="ARBA00023136"/>
    </source>
</evidence>
<dbReference type="Pfam" id="PF01590">
    <property type="entry name" value="GAF"/>
    <property type="match status" value="2"/>
</dbReference>
<keyword evidence="5" id="KW-0472">Membrane</keyword>
<dbReference type="FunFam" id="3.30.70.1230:FF:000016">
    <property type="entry name" value="Adenylate/guanylate cyclase domain-containing protein"/>
    <property type="match status" value="1"/>
</dbReference>
<dbReference type="Gene3D" id="3.30.70.1230">
    <property type="entry name" value="Nucleotide cyclase"/>
    <property type="match status" value="1"/>
</dbReference>
<evidence type="ECO:0000256" key="6">
    <source>
        <dbReference type="SAM" id="MobiDB-lite"/>
    </source>
</evidence>
<dbReference type="SMART" id="SM00044">
    <property type="entry name" value="CYCc"/>
    <property type="match status" value="1"/>
</dbReference>
<dbReference type="GO" id="GO:0006171">
    <property type="term" value="P:cAMP biosynthetic process"/>
    <property type="evidence" value="ECO:0007669"/>
    <property type="project" value="TreeGrafter"/>
</dbReference>
<dbReference type="InterPro" id="IPR001054">
    <property type="entry name" value="A/G_cyclase"/>
</dbReference>
<dbReference type="InterPro" id="IPR029787">
    <property type="entry name" value="Nucleotide_cyclase"/>
</dbReference>
<keyword evidence="3" id="KW-0812">Transmembrane</keyword>
<dbReference type="InterPro" id="IPR000014">
    <property type="entry name" value="PAS"/>
</dbReference>
<proteinExistence type="predicted"/>
<evidence type="ECO:0000256" key="3">
    <source>
        <dbReference type="ARBA" id="ARBA00022692"/>
    </source>
</evidence>
<dbReference type="CDD" id="cd00130">
    <property type="entry name" value="PAS"/>
    <property type="match status" value="1"/>
</dbReference>
<evidence type="ECO:0000256" key="2">
    <source>
        <dbReference type="ARBA" id="ARBA00022475"/>
    </source>
</evidence>
<comment type="subcellular location">
    <subcellularLocation>
        <location evidence="1">Cell envelope</location>
    </subcellularLocation>
</comment>
<feature type="region of interest" description="Disordered" evidence="6">
    <location>
        <begin position="389"/>
        <end position="408"/>
    </location>
</feature>
<dbReference type="Gene3D" id="3.30.450.40">
    <property type="match status" value="2"/>
</dbReference>
<organism evidence="8">
    <name type="scientific">marine metagenome</name>
    <dbReference type="NCBI Taxonomy" id="408172"/>
    <lineage>
        <taxon>unclassified sequences</taxon>
        <taxon>metagenomes</taxon>
        <taxon>ecological metagenomes</taxon>
    </lineage>
</organism>
<evidence type="ECO:0000313" key="8">
    <source>
        <dbReference type="EMBL" id="SVA81975.1"/>
    </source>
</evidence>
<dbReference type="Gene3D" id="3.30.450.20">
    <property type="entry name" value="PAS domain"/>
    <property type="match status" value="1"/>
</dbReference>
<dbReference type="GO" id="GO:0030313">
    <property type="term" value="C:cell envelope"/>
    <property type="evidence" value="ECO:0007669"/>
    <property type="project" value="UniProtKB-SubCell"/>
</dbReference>
<dbReference type="InterPro" id="IPR029016">
    <property type="entry name" value="GAF-like_dom_sf"/>
</dbReference>
<evidence type="ECO:0000256" key="4">
    <source>
        <dbReference type="ARBA" id="ARBA00022989"/>
    </source>
</evidence>
<accession>A0A381YY93</accession>
<sequence>MAASQTLDNALETLVEITTSTLGAERGTIFLNDENSKELYSRVAQGNFRREIRIMNTKGVAGWVFSHKEGAIIHDAYKDDRFDKSVDMRTGYRTKSILCAPLKTVGGEVIGVSQILNKIVGKFNEDDLEILEAMTKQAAIAIQGNIIVEQIEKTRKQELEFMDIVSQVSSELELGPLLERIIGTVTKMLNAERSTLFINDEKTSELYTEVAEGVGKSVIKFPNHMGIAGNVFTTGQSLNIPHAYADLRFNPGFDRSTGYFTRSMLCTPVVNKEGKRIGVCQVLNKREGPFTDEDQKRLAAFTSQISMAIENAKLFNDVQNEKNYSLGMLSSMSNGVITVDEVGKIVTCNPAGLNILKIGKLKEIIGKEIKELFTGTNAWLVEKIQRKEVQDVEDDDDDEESKKEQEEETFMDVELDLGGETVSANISVLPLLGSESESLGSLIMVEDISSEKRMKSTMSRYMDPGLADKLLDESENDIMGGKESIGTVLFSDVRSFTTLTESLGATGTVSLLNEYFTVMVDCITEEGGMLDKFIGDAIMAIFGTPVSHDDDPDRGVRAAIKMMEELYILNDARTKAGQIAIDHGMGLNTDTIVSGNIGSPKRMDYTVIGDGVNLAARLESACKQYGVRIIISEYTFEELKATYRTREIDKVIVKGKTQPVSIFEVLDYHNKNTFPNMIEVLGNFNNGVEYYKDGRWDDAKKLFQEGLKGNPDDLCSKMYVERCDYMKKNPPKGEWDGVWVMKTK</sequence>
<protein>
    <recommendedName>
        <fullName evidence="7">Guanylate cyclase domain-containing protein</fullName>
    </recommendedName>
</protein>
<dbReference type="InterPro" id="IPR003018">
    <property type="entry name" value="GAF"/>
</dbReference>
<dbReference type="SUPFAM" id="SSF55073">
    <property type="entry name" value="Nucleotide cyclase"/>
    <property type="match status" value="1"/>
</dbReference>
<dbReference type="PROSITE" id="PS50125">
    <property type="entry name" value="GUANYLATE_CYCLASE_2"/>
    <property type="match status" value="1"/>
</dbReference>
<keyword evidence="2" id="KW-1003">Cell membrane</keyword>
<dbReference type="PANTHER" id="PTHR43081">
    <property type="entry name" value="ADENYLATE CYCLASE, TERMINAL-DIFFERENTIATION SPECIFIC-RELATED"/>
    <property type="match status" value="1"/>
</dbReference>
<dbReference type="Pfam" id="PF13426">
    <property type="entry name" value="PAS_9"/>
    <property type="match status" value="1"/>
</dbReference>
<evidence type="ECO:0000259" key="7">
    <source>
        <dbReference type="PROSITE" id="PS50125"/>
    </source>
</evidence>
<dbReference type="GO" id="GO:0035556">
    <property type="term" value="P:intracellular signal transduction"/>
    <property type="evidence" value="ECO:0007669"/>
    <property type="project" value="InterPro"/>
</dbReference>
<dbReference type="InterPro" id="IPR035965">
    <property type="entry name" value="PAS-like_dom_sf"/>
</dbReference>
<feature type="domain" description="Guanylate cyclase" evidence="7">
    <location>
        <begin position="487"/>
        <end position="619"/>
    </location>
</feature>